<organism evidence="1">
    <name type="scientific">Arundo donax</name>
    <name type="common">Giant reed</name>
    <name type="synonym">Donax arundinaceus</name>
    <dbReference type="NCBI Taxonomy" id="35708"/>
    <lineage>
        <taxon>Eukaryota</taxon>
        <taxon>Viridiplantae</taxon>
        <taxon>Streptophyta</taxon>
        <taxon>Embryophyta</taxon>
        <taxon>Tracheophyta</taxon>
        <taxon>Spermatophyta</taxon>
        <taxon>Magnoliopsida</taxon>
        <taxon>Liliopsida</taxon>
        <taxon>Poales</taxon>
        <taxon>Poaceae</taxon>
        <taxon>PACMAD clade</taxon>
        <taxon>Arundinoideae</taxon>
        <taxon>Arundineae</taxon>
        <taxon>Arundo</taxon>
    </lineage>
</organism>
<dbReference type="AlphaFoldDB" id="A0A0A9FW56"/>
<name>A0A0A9FW56_ARUDO</name>
<proteinExistence type="predicted"/>
<reference evidence="1" key="2">
    <citation type="journal article" date="2015" name="Data Brief">
        <title>Shoot transcriptome of the giant reed, Arundo donax.</title>
        <authorList>
            <person name="Barrero R.A."/>
            <person name="Guerrero F.D."/>
            <person name="Moolhuijzen P."/>
            <person name="Goolsby J.A."/>
            <person name="Tidwell J."/>
            <person name="Bellgard S.E."/>
            <person name="Bellgard M.I."/>
        </authorList>
    </citation>
    <scope>NUCLEOTIDE SEQUENCE</scope>
    <source>
        <tissue evidence="1">Shoot tissue taken approximately 20 cm above the soil surface</tissue>
    </source>
</reference>
<evidence type="ECO:0000313" key="1">
    <source>
        <dbReference type="EMBL" id="JAE15479.1"/>
    </source>
</evidence>
<protein>
    <submittedName>
        <fullName evidence="1">Uncharacterized protein</fullName>
    </submittedName>
</protein>
<accession>A0A0A9FW56</accession>
<reference evidence="1" key="1">
    <citation type="submission" date="2014-09" db="EMBL/GenBank/DDBJ databases">
        <authorList>
            <person name="Magalhaes I.L.F."/>
            <person name="Oliveira U."/>
            <person name="Santos F.R."/>
            <person name="Vidigal T.H.D.A."/>
            <person name="Brescovit A.D."/>
            <person name="Santos A.J."/>
        </authorList>
    </citation>
    <scope>NUCLEOTIDE SEQUENCE</scope>
    <source>
        <tissue evidence="1">Shoot tissue taken approximately 20 cm above the soil surface</tissue>
    </source>
</reference>
<dbReference type="EMBL" id="GBRH01182417">
    <property type="protein sequence ID" value="JAE15479.1"/>
    <property type="molecule type" value="Transcribed_RNA"/>
</dbReference>
<sequence length="31" mass="3620">MQWDLIKAEQIMISLILEGRSIHPSNQKIVQ</sequence>